<reference evidence="3" key="1">
    <citation type="journal article" date="2017" name="Nat. Ecol. Evol.">
        <title>Genome expansion and lineage-specific genetic innovations in the forest pathogenic fungi Armillaria.</title>
        <authorList>
            <person name="Sipos G."/>
            <person name="Prasanna A.N."/>
            <person name="Walter M.C."/>
            <person name="O'Connor E."/>
            <person name="Balint B."/>
            <person name="Krizsan K."/>
            <person name="Kiss B."/>
            <person name="Hess J."/>
            <person name="Varga T."/>
            <person name="Slot J."/>
            <person name="Riley R."/>
            <person name="Boka B."/>
            <person name="Rigling D."/>
            <person name="Barry K."/>
            <person name="Lee J."/>
            <person name="Mihaltcheva S."/>
            <person name="LaButti K."/>
            <person name="Lipzen A."/>
            <person name="Waldron R."/>
            <person name="Moloney N.M."/>
            <person name="Sperisen C."/>
            <person name="Kredics L."/>
            <person name="Vagvoelgyi C."/>
            <person name="Patrignani A."/>
            <person name="Fitzpatrick D."/>
            <person name="Nagy I."/>
            <person name="Doyle S."/>
            <person name="Anderson J.B."/>
            <person name="Grigoriev I.V."/>
            <person name="Gueldener U."/>
            <person name="Muensterkoetter M."/>
            <person name="Nagy L.G."/>
        </authorList>
    </citation>
    <scope>NUCLEOTIDE SEQUENCE [LARGE SCALE GENOMIC DNA]</scope>
    <source>
        <strain evidence="3">Ar21-2</strain>
    </source>
</reference>
<evidence type="ECO:0000313" key="3">
    <source>
        <dbReference type="Proteomes" id="UP000217790"/>
    </source>
</evidence>
<evidence type="ECO:0000256" key="1">
    <source>
        <dbReference type="SAM" id="Phobius"/>
    </source>
</evidence>
<dbReference type="EMBL" id="KZ293649">
    <property type="protein sequence ID" value="PBK97152.1"/>
    <property type="molecule type" value="Genomic_DNA"/>
</dbReference>
<keyword evidence="1" id="KW-0812">Transmembrane</keyword>
<gene>
    <name evidence="2" type="ORF">ARMGADRAFT_625260</name>
</gene>
<feature type="transmembrane region" description="Helical" evidence="1">
    <location>
        <begin position="20"/>
        <end position="39"/>
    </location>
</feature>
<protein>
    <submittedName>
        <fullName evidence="2">Uncharacterized protein</fullName>
    </submittedName>
</protein>
<dbReference type="InParanoid" id="A0A2H3E0E1"/>
<proteinExistence type="predicted"/>
<name>A0A2H3E0E1_ARMGA</name>
<dbReference type="Proteomes" id="UP000217790">
    <property type="component" value="Unassembled WGS sequence"/>
</dbReference>
<dbReference type="AlphaFoldDB" id="A0A2H3E0E1"/>
<keyword evidence="3" id="KW-1185">Reference proteome</keyword>
<keyword evidence="1" id="KW-0472">Membrane</keyword>
<organism evidence="2 3">
    <name type="scientific">Armillaria gallica</name>
    <name type="common">Bulbous honey fungus</name>
    <name type="synonym">Armillaria bulbosa</name>
    <dbReference type="NCBI Taxonomy" id="47427"/>
    <lineage>
        <taxon>Eukaryota</taxon>
        <taxon>Fungi</taxon>
        <taxon>Dikarya</taxon>
        <taxon>Basidiomycota</taxon>
        <taxon>Agaricomycotina</taxon>
        <taxon>Agaricomycetes</taxon>
        <taxon>Agaricomycetidae</taxon>
        <taxon>Agaricales</taxon>
        <taxon>Marasmiineae</taxon>
        <taxon>Physalacriaceae</taxon>
        <taxon>Armillaria</taxon>
    </lineage>
</organism>
<accession>A0A2H3E0E1</accession>
<evidence type="ECO:0000313" key="2">
    <source>
        <dbReference type="EMBL" id="PBK97152.1"/>
    </source>
</evidence>
<keyword evidence="1" id="KW-1133">Transmembrane helix</keyword>
<sequence length="101" mass="11690">MHAPHSSRSVRLKFVEQWTIFHSWLLLGYGCALVLLISITDRRLYRLAAFVHDSALGAHCERWLSRMKGGPNRYDTPNDQQEDELLSPRGHLMEIGFTIRV</sequence>